<feature type="region of interest" description="Disordered" evidence="1">
    <location>
        <begin position="97"/>
        <end position="168"/>
    </location>
</feature>
<protein>
    <submittedName>
        <fullName evidence="4">Uncharacterized protein</fullName>
    </submittedName>
</protein>
<feature type="transmembrane region" description="Helical" evidence="2">
    <location>
        <begin position="174"/>
        <end position="195"/>
    </location>
</feature>
<feature type="compositionally biased region" description="Low complexity" evidence="1">
    <location>
        <begin position="118"/>
        <end position="168"/>
    </location>
</feature>
<keyword evidence="3" id="KW-0732">Signal</keyword>
<feature type="chain" id="PRO_5011978942" evidence="3">
    <location>
        <begin position="23"/>
        <end position="197"/>
    </location>
</feature>
<keyword evidence="2" id="KW-1133">Transmembrane helix</keyword>
<reference evidence="5" key="1">
    <citation type="journal article" date="2017" name="Genome Biol.">
        <title>Comparative genomics reveals high biological diversity and specific adaptations in the industrially and medically important fungal genus Aspergillus.</title>
        <authorList>
            <person name="de Vries R.P."/>
            <person name="Riley R."/>
            <person name="Wiebenga A."/>
            <person name="Aguilar-Osorio G."/>
            <person name="Amillis S."/>
            <person name="Uchima C.A."/>
            <person name="Anderluh G."/>
            <person name="Asadollahi M."/>
            <person name="Askin M."/>
            <person name="Barry K."/>
            <person name="Battaglia E."/>
            <person name="Bayram O."/>
            <person name="Benocci T."/>
            <person name="Braus-Stromeyer S.A."/>
            <person name="Caldana C."/>
            <person name="Canovas D."/>
            <person name="Cerqueira G.C."/>
            <person name="Chen F."/>
            <person name="Chen W."/>
            <person name="Choi C."/>
            <person name="Clum A."/>
            <person name="Dos Santos R.A."/>
            <person name="Damasio A.R."/>
            <person name="Diallinas G."/>
            <person name="Emri T."/>
            <person name="Fekete E."/>
            <person name="Flipphi M."/>
            <person name="Freyberg S."/>
            <person name="Gallo A."/>
            <person name="Gournas C."/>
            <person name="Habgood R."/>
            <person name="Hainaut M."/>
            <person name="Harispe M.L."/>
            <person name="Henrissat B."/>
            <person name="Hilden K.S."/>
            <person name="Hope R."/>
            <person name="Hossain A."/>
            <person name="Karabika E."/>
            <person name="Karaffa L."/>
            <person name="Karanyi Z."/>
            <person name="Krasevec N."/>
            <person name="Kuo A."/>
            <person name="Kusch H."/>
            <person name="LaButti K."/>
            <person name="Lagendijk E.L."/>
            <person name="Lapidus A."/>
            <person name="Levasseur A."/>
            <person name="Lindquist E."/>
            <person name="Lipzen A."/>
            <person name="Logrieco A.F."/>
            <person name="MacCabe A."/>
            <person name="Maekelae M.R."/>
            <person name="Malavazi I."/>
            <person name="Melin P."/>
            <person name="Meyer V."/>
            <person name="Mielnichuk N."/>
            <person name="Miskei M."/>
            <person name="Molnar A.P."/>
            <person name="Mule G."/>
            <person name="Ngan C.Y."/>
            <person name="Orejas M."/>
            <person name="Orosz E."/>
            <person name="Ouedraogo J.P."/>
            <person name="Overkamp K.M."/>
            <person name="Park H.-S."/>
            <person name="Perrone G."/>
            <person name="Piumi F."/>
            <person name="Punt P.J."/>
            <person name="Ram A.F."/>
            <person name="Ramon A."/>
            <person name="Rauscher S."/>
            <person name="Record E."/>
            <person name="Riano-Pachon D.M."/>
            <person name="Robert V."/>
            <person name="Roehrig J."/>
            <person name="Ruller R."/>
            <person name="Salamov A."/>
            <person name="Salih N.S."/>
            <person name="Samson R.A."/>
            <person name="Sandor E."/>
            <person name="Sanguinetti M."/>
            <person name="Schuetze T."/>
            <person name="Sepcic K."/>
            <person name="Shelest E."/>
            <person name="Sherlock G."/>
            <person name="Sophianopoulou V."/>
            <person name="Squina F.M."/>
            <person name="Sun H."/>
            <person name="Susca A."/>
            <person name="Todd R.B."/>
            <person name="Tsang A."/>
            <person name="Unkles S.E."/>
            <person name="van de Wiele N."/>
            <person name="van Rossen-Uffink D."/>
            <person name="Oliveira J.V."/>
            <person name="Vesth T.C."/>
            <person name="Visser J."/>
            <person name="Yu J.-H."/>
            <person name="Zhou M."/>
            <person name="Andersen M.R."/>
            <person name="Archer D.B."/>
            <person name="Baker S.E."/>
            <person name="Benoit I."/>
            <person name="Brakhage A.A."/>
            <person name="Braus G.H."/>
            <person name="Fischer R."/>
            <person name="Frisvad J.C."/>
            <person name="Goldman G.H."/>
            <person name="Houbraken J."/>
            <person name="Oakley B."/>
            <person name="Pocsi I."/>
            <person name="Scazzocchio C."/>
            <person name="Seiboth B."/>
            <person name="vanKuyk P.A."/>
            <person name="Wortman J."/>
            <person name="Dyer P.S."/>
            <person name="Grigoriev I.V."/>
        </authorList>
    </citation>
    <scope>NUCLEOTIDE SEQUENCE [LARGE SCALE GENOMIC DNA]</scope>
    <source>
        <strain evidence="5">CBS 583.65</strain>
    </source>
</reference>
<evidence type="ECO:0000313" key="4">
    <source>
        <dbReference type="EMBL" id="OJJ00487.1"/>
    </source>
</evidence>
<keyword evidence="5" id="KW-1185">Reference proteome</keyword>
<gene>
    <name evidence="4" type="ORF">ASPVEDRAFT_27210</name>
</gene>
<organism evidence="4 5">
    <name type="scientific">Aspergillus versicolor CBS 583.65</name>
    <dbReference type="NCBI Taxonomy" id="1036611"/>
    <lineage>
        <taxon>Eukaryota</taxon>
        <taxon>Fungi</taxon>
        <taxon>Dikarya</taxon>
        <taxon>Ascomycota</taxon>
        <taxon>Pezizomycotina</taxon>
        <taxon>Eurotiomycetes</taxon>
        <taxon>Eurotiomycetidae</taxon>
        <taxon>Eurotiales</taxon>
        <taxon>Aspergillaceae</taxon>
        <taxon>Aspergillus</taxon>
        <taxon>Aspergillus subgen. Nidulantes</taxon>
    </lineage>
</organism>
<dbReference type="RefSeq" id="XP_040666249.1">
    <property type="nucleotide sequence ID" value="XM_040809991.1"/>
</dbReference>
<evidence type="ECO:0000313" key="5">
    <source>
        <dbReference type="Proteomes" id="UP000184073"/>
    </source>
</evidence>
<sequence length="197" mass="19994">MAYKLSVLLLAFLLAITNYANAKFANFDAILGGDDSEGHLDYYEVVDKARAMDGQGHFARAEPATVTVTKTVCGSGASEAPGGSPIISIPETTLVTGTAAPSPAPTFDQPPASLETGSAPPSVESTSTEPPTSPPEGHTTTLQTSLSSSAGESVAPTATSETPSSTTAPIVNAGYTQGGMGTLVLALTLTFVWLLGF</sequence>
<dbReference type="VEuPathDB" id="FungiDB:ASPVEDRAFT_27210"/>
<accession>A0A1L9PG41</accession>
<dbReference type="AlphaFoldDB" id="A0A1L9PG41"/>
<proteinExistence type="predicted"/>
<dbReference type="OrthoDB" id="4508336at2759"/>
<keyword evidence="2" id="KW-0812">Transmembrane</keyword>
<name>A0A1L9PG41_ASPVE</name>
<evidence type="ECO:0000256" key="1">
    <source>
        <dbReference type="SAM" id="MobiDB-lite"/>
    </source>
</evidence>
<dbReference type="GeneID" id="63725502"/>
<evidence type="ECO:0000256" key="2">
    <source>
        <dbReference type="SAM" id="Phobius"/>
    </source>
</evidence>
<feature type="signal peptide" evidence="3">
    <location>
        <begin position="1"/>
        <end position="22"/>
    </location>
</feature>
<dbReference type="EMBL" id="KV878127">
    <property type="protein sequence ID" value="OJJ00487.1"/>
    <property type="molecule type" value="Genomic_DNA"/>
</dbReference>
<evidence type="ECO:0000256" key="3">
    <source>
        <dbReference type="SAM" id="SignalP"/>
    </source>
</evidence>
<dbReference type="Proteomes" id="UP000184073">
    <property type="component" value="Unassembled WGS sequence"/>
</dbReference>
<keyword evidence="2" id="KW-0472">Membrane</keyword>